<dbReference type="Pfam" id="PF01739">
    <property type="entry name" value="CheR"/>
    <property type="match status" value="1"/>
</dbReference>
<comment type="catalytic activity">
    <reaction evidence="1 5">
        <text>L-glutamyl-[protein] + S-adenosyl-L-methionine = [protein]-L-glutamate 5-O-methyl ester + S-adenosyl-L-homocysteine</text>
        <dbReference type="Rhea" id="RHEA:24452"/>
        <dbReference type="Rhea" id="RHEA-COMP:10208"/>
        <dbReference type="Rhea" id="RHEA-COMP:10311"/>
        <dbReference type="ChEBI" id="CHEBI:29973"/>
        <dbReference type="ChEBI" id="CHEBI:57856"/>
        <dbReference type="ChEBI" id="CHEBI:59789"/>
        <dbReference type="ChEBI" id="CHEBI:82795"/>
        <dbReference type="EC" id="2.1.1.80"/>
    </reaction>
</comment>
<feature type="binding site" evidence="6">
    <location>
        <position position="86"/>
    </location>
    <ligand>
        <name>S-adenosyl-L-methionine</name>
        <dbReference type="ChEBI" id="CHEBI:59789"/>
    </ligand>
</feature>
<keyword evidence="9" id="KW-1185">Reference proteome</keyword>
<evidence type="ECO:0000256" key="5">
    <source>
        <dbReference type="PIRNR" id="PIRNR000410"/>
    </source>
</evidence>
<feature type="binding site" evidence="6">
    <location>
        <begin position="228"/>
        <end position="229"/>
    </location>
    <ligand>
        <name>S-adenosyl-L-methionine</name>
        <dbReference type="ChEBI" id="CHEBI:59789"/>
    </ligand>
</feature>
<feature type="binding site" evidence="6">
    <location>
        <position position="152"/>
    </location>
    <ligand>
        <name>S-adenosyl-L-methionine</name>
        <dbReference type="ChEBI" id="CHEBI:59789"/>
    </ligand>
</feature>
<dbReference type="InterPro" id="IPR036804">
    <property type="entry name" value="CheR_N_sf"/>
</dbReference>
<dbReference type="Gene3D" id="1.10.155.10">
    <property type="entry name" value="Chemotaxis receptor methyltransferase CheR, N-terminal domain"/>
    <property type="match status" value="1"/>
</dbReference>
<dbReference type="InterPro" id="IPR050903">
    <property type="entry name" value="Bact_Chemotaxis_MeTrfase"/>
</dbReference>
<dbReference type="Pfam" id="PF03705">
    <property type="entry name" value="CheR_N"/>
    <property type="match status" value="1"/>
</dbReference>
<dbReference type="AlphaFoldDB" id="A0AAP8ME38"/>
<comment type="function">
    <text evidence="5">Methylation of the membrane-bound methyl-accepting chemotaxis proteins (MCP) to form gamma-glutamyl methyl ester residues in MCP.</text>
</comment>
<dbReference type="RefSeq" id="WP_084198756.1">
    <property type="nucleotide sequence ID" value="NZ_BMYL01000002.1"/>
</dbReference>
<dbReference type="PIRSF" id="PIRSF000410">
    <property type="entry name" value="CheR"/>
    <property type="match status" value="1"/>
</dbReference>
<dbReference type="GO" id="GO:0008983">
    <property type="term" value="F:protein-glutamate O-methyltransferase activity"/>
    <property type="evidence" value="ECO:0007669"/>
    <property type="project" value="UniProtKB-EC"/>
</dbReference>
<evidence type="ECO:0000256" key="6">
    <source>
        <dbReference type="PIRSR" id="PIRSR000410-1"/>
    </source>
</evidence>
<feature type="binding site" evidence="6">
    <location>
        <begin position="211"/>
        <end position="212"/>
    </location>
    <ligand>
        <name>S-adenosyl-L-methionine</name>
        <dbReference type="ChEBI" id="CHEBI:59789"/>
    </ligand>
</feature>
<dbReference type="SMART" id="SM00138">
    <property type="entry name" value="MeTrc"/>
    <property type="match status" value="1"/>
</dbReference>
<gene>
    <name evidence="8" type="ORF">C0029_06595</name>
</gene>
<dbReference type="SUPFAM" id="SSF53335">
    <property type="entry name" value="S-adenosyl-L-methionine-dependent methyltransferases"/>
    <property type="match status" value="1"/>
</dbReference>
<sequence length="283" mass="32372">MPPALNQGDGASEFRLTDRDFRYISGLIGEHAGIVLTDVKKDLVYGRLVKRLRAHGMRNFSDYCKLIERDTGGEEFEFFVNSLTTNLTSFFRESHHFDHLRNEALPELMQNPRRKLRIWSAGCSTGAEAYSIAMVVADVVPADWDVKILATDIDTAVLKIAKAGIYEAEFANKGLDSQRLKRWAQRDPTPGSDRIRIRDELRSMISFLPLNLLEAWPMKSSFDIVFCRNVVIYFEKLTQVKLFDRIGNQLAPEGFLYIGHSESLNKVSDRFMLIGKTIYRRKG</sequence>
<dbReference type="KEGG" id="hja:BST95_07555"/>
<evidence type="ECO:0000256" key="4">
    <source>
        <dbReference type="ARBA" id="ARBA00022691"/>
    </source>
</evidence>
<feature type="domain" description="CheR-type methyltransferase" evidence="7">
    <location>
        <begin position="9"/>
        <end position="283"/>
    </location>
</feature>
<reference evidence="8 9" key="1">
    <citation type="submission" date="2018-01" db="EMBL/GenBank/DDBJ databases">
        <title>The draft genome sequence of Halioglobus japonicus S1-36.</title>
        <authorList>
            <person name="Du Z.-J."/>
            <person name="Shi M.-J."/>
        </authorList>
    </citation>
    <scope>NUCLEOTIDE SEQUENCE [LARGE SCALE GENOMIC DNA]</scope>
    <source>
        <strain evidence="8 9">S1-36</strain>
    </source>
</reference>
<evidence type="ECO:0000256" key="3">
    <source>
        <dbReference type="ARBA" id="ARBA00022679"/>
    </source>
</evidence>
<dbReference type="SUPFAM" id="SSF47757">
    <property type="entry name" value="Chemotaxis receptor methyltransferase CheR, N-terminal domain"/>
    <property type="match status" value="1"/>
</dbReference>
<dbReference type="InterPro" id="IPR029063">
    <property type="entry name" value="SAM-dependent_MTases_sf"/>
</dbReference>
<evidence type="ECO:0000259" key="7">
    <source>
        <dbReference type="PROSITE" id="PS50123"/>
    </source>
</evidence>
<organism evidence="8 9">
    <name type="scientific">Halioglobus japonicus</name>
    <dbReference type="NCBI Taxonomy" id="930805"/>
    <lineage>
        <taxon>Bacteria</taxon>
        <taxon>Pseudomonadati</taxon>
        <taxon>Pseudomonadota</taxon>
        <taxon>Gammaproteobacteria</taxon>
        <taxon>Cellvibrionales</taxon>
        <taxon>Halieaceae</taxon>
        <taxon>Halioglobus</taxon>
    </lineage>
</organism>
<comment type="caution">
    <text evidence="8">The sequence shown here is derived from an EMBL/GenBank/DDBJ whole genome shotgun (WGS) entry which is preliminary data.</text>
</comment>
<feature type="binding site" evidence="6">
    <location>
        <position position="92"/>
    </location>
    <ligand>
        <name>S-adenosyl-L-methionine</name>
        <dbReference type="ChEBI" id="CHEBI:59789"/>
    </ligand>
</feature>
<dbReference type="Proteomes" id="UP000235162">
    <property type="component" value="Unassembled WGS sequence"/>
</dbReference>
<evidence type="ECO:0000256" key="2">
    <source>
        <dbReference type="ARBA" id="ARBA00022603"/>
    </source>
</evidence>
<dbReference type="PANTHER" id="PTHR24422:SF19">
    <property type="entry name" value="CHEMOTAXIS PROTEIN METHYLTRANSFERASE"/>
    <property type="match status" value="1"/>
</dbReference>
<evidence type="ECO:0000256" key="1">
    <source>
        <dbReference type="ARBA" id="ARBA00001541"/>
    </source>
</evidence>
<keyword evidence="2 5" id="KW-0489">Methyltransferase</keyword>
<dbReference type="PANTHER" id="PTHR24422">
    <property type="entry name" value="CHEMOTAXIS PROTEIN METHYLTRANSFERASE"/>
    <property type="match status" value="1"/>
</dbReference>
<protein>
    <recommendedName>
        <fullName evidence="5">Chemotaxis protein methyltransferase</fullName>
        <ecNumber evidence="5">2.1.1.80</ecNumber>
    </recommendedName>
</protein>
<dbReference type="EC" id="2.1.1.80" evidence="5"/>
<accession>A0AAP8ME38</accession>
<dbReference type="InterPro" id="IPR022642">
    <property type="entry name" value="CheR_C"/>
</dbReference>
<feature type="binding site" evidence="6">
    <location>
        <position position="88"/>
    </location>
    <ligand>
        <name>S-adenosyl-L-methionine</name>
        <dbReference type="ChEBI" id="CHEBI:59789"/>
    </ligand>
</feature>
<proteinExistence type="predicted"/>
<dbReference type="EMBL" id="PKUR01000002">
    <property type="protein sequence ID" value="PLW86113.1"/>
    <property type="molecule type" value="Genomic_DNA"/>
</dbReference>
<dbReference type="InterPro" id="IPR026024">
    <property type="entry name" value="Chemotaxis_MeTrfase_CheR"/>
</dbReference>
<keyword evidence="4 5" id="KW-0949">S-adenosyl-L-methionine</keyword>
<dbReference type="PRINTS" id="PR00996">
    <property type="entry name" value="CHERMTFRASE"/>
</dbReference>
<feature type="binding site" evidence="6">
    <location>
        <position position="128"/>
    </location>
    <ligand>
        <name>S-adenosyl-L-methionine</name>
        <dbReference type="ChEBI" id="CHEBI:59789"/>
    </ligand>
</feature>
<dbReference type="Gene3D" id="3.40.50.150">
    <property type="entry name" value="Vaccinia Virus protein VP39"/>
    <property type="match status" value="1"/>
</dbReference>
<keyword evidence="3 5" id="KW-0808">Transferase</keyword>
<evidence type="ECO:0000313" key="9">
    <source>
        <dbReference type="Proteomes" id="UP000235162"/>
    </source>
</evidence>
<name>A0AAP8ME38_9GAMM</name>
<dbReference type="InterPro" id="IPR000780">
    <property type="entry name" value="CheR_MeTrfase"/>
</dbReference>
<dbReference type="GO" id="GO:0032259">
    <property type="term" value="P:methylation"/>
    <property type="evidence" value="ECO:0007669"/>
    <property type="project" value="UniProtKB-KW"/>
</dbReference>
<dbReference type="InterPro" id="IPR022641">
    <property type="entry name" value="CheR_N"/>
</dbReference>
<evidence type="ECO:0000313" key="8">
    <source>
        <dbReference type="EMBL" id="PLW86113.1"/>
    </source>
</evidence>
<dbReference type="PROSITE" id="PS50123">
    <property type="entry name" value="CHER"/>
    <property type="match status" value="1"/>
</dbReference>